<protein>
    <submittedName>
        <fullName evidence="1">Uncharacterized protein</fullName>
    </submittedName>
</protein>
<dbReference type="EMBL" id="AACS02000004">
    <property type="protein sequence ID" value="EAU83355.1"/>
    <property type="molecule type" value="Genomic_DNA"/>
</dbReference>
<sequence>MEDFVETYSAAKIGRVAAERMREMATAVVEKREKGCQSKLVASILTAVPQYQFVLVMEVGKDNKLGKYVCLQHVASIQDRVNGALTQSAIEAGVMASLGGAFEQRGQRLDL</sequence>
<reference evidence="1 2" key="1">
    <citation type="journal article" date="2010" name="Proc. Natl. Acad. Sci. U.S.A.">
        <title>Insights into evolution of multicellular fungi from the assembled chromosomes of the mushroom Coprinopsis cinerea (Coprinus cinereus).</title>
        <authorList>
            <person name="Stajich J.E."/>
            <person name="Wilke S.K."/>
            <person name="Ahren D."/>
            <person name="Au C.H."/>
            <person name="Birren B.W."/>
            <person name="Borodovsky M."/>
            <person name="Burns C."/>
            <person name="Canback B."/>
            <person name="Casselton L.A."/>
            <person name="Cheng C.K."/>
            <person name="Deng J."/>
            <person name="Dietrich F.S."/>
            <person name="Fargo D.C."/>
            <person name="Farman M.L."/>
            <person name="Gathman A.C."/>
            <person name="Goldberg J."/>
            <person name="Guigo R."/>
            <person name="Hoegger P.J."/>
            <person name="Hooker J.B."/>
            <person name="Huggins A."/>
            <person name="James T.Y."/>
            <person name="Kamada T."/>
            <person name="Kilaru S."/>
            <person name="Kodira C."/>
            <person name="Kues U."/>
            <person name="Kupfer D."/>
            <person name="Kwan H.S."/>
            <person name="Lomsadze A."/>
            <person name="Li W."/>
            <person name="Lilly W.W."/>
            <person name="Ma L.J."/>
            <person name="Mackey A.J."/>
            <person name="Manning G."/>
            <person name="Martin F."/>
            <person name="Muraguchi H."/>
            <person name="Natvig D.O."/>
            <person name="Palmerini H."/>
            <person name="Ramesh M.A."/>
            <person name="Rehmeyer C.J."/>
            <person name="Roe B.A."/>
            <person name="Shenoy N."/>
            <person name="Stanke M."/>
            <person name="Ter-Hovhannisyan V."/>
            <person name="Tunlid A."/>
            <person name="Velagapudi R."/>
            <person name="Vision T.J."/>
            <person name="Zeng Q."/>
            <person name="Zolan M.E."/>
            <person name="Pukkila P.J."/>
        </authorList>
    </citation>
    <scope>NUCLEOTIDE SEQUENCE [LARGE SCALE GENOMIC DNA]</scope>
    <source>
        <strain evidence="2">Okayama-7 / 130 / ATCC MYA-4618 / FGSC 9003</strain>
    </source>
</reference>
<dbReference type="Proteomes" id="UP000001861">
    <property type="component" value="Unassembled WGS sequence"/>
</dbReference>
<dbReference type="RefSeq" id="XP_001838421.1">
    <property type="nucleotide sequence ID" value="XM_001838369.1"/>
</dbReference>
<keyword evidence="2" id="KW-1185">Reference proteome</keyword>
<proteinExistence type="predicted"/>
<dbReference type="InParanoid" id="A8P2Y0"/>
<evidence type="ECO:0000313" key="2">
    <source>
        <dbReference type="Proteomes" id="UP000001861"/>
    </source>
</evidence>
<evidence type="ECO:0000313" key="1">
    <source>
        <dbReference type="EMBL" id="EAU83355.1"/>
    </source>
</evidence>
<organism evidence="1 2">
    <name type="scientific">Coprinopsis cinerea (strain Okayama-7 / 130 / ATCC MYA-4618 / FGSC 9003)</name>
    <name type="common">Inky cap fungus</name>
    <name type="synonym">Hormographiella aspergillata</name>
    <dbReference type="NCBI Taxonomy" id="240176"/>
    <lineage>
        <taxon>Eukaryota</taxon>
        <taxon>Fungi</taxon>
        <taxon>Dikarya</taxon>
        <taxon>Basidiomycota</taxon>
        <taxon>Agaricomycotina</taxon>
        <taxon>Agaricomycetes</taxon>
        <taxon>Agaricomycetidae</taxon>
        <taxon>Agaricales</taxon>
        <taxon>Agaricineae</taxon>
        <taxon>Psathyrellaceae</taxon>
        <taxon>Coprinopsis</taxon>
    </lineage>
</organism>
<dbReference type="AlphaFoldDB" id="A8P2Y0"/>
<comment type="caution">
    <text evidence="1">The sequence shown here is derived from an EMBL/GenBank/DDBJ whole genome shotgun (WGS) entry which is preliminary data.</text>
</comment>
<dbReference type="KEGG" id="cci:CC1G_09049"/>
<gene>
    <name evidence="1" type="ORF">CC1G_09049</name>
</gene>
<dbReference type="VEuPathDB" id="FungiDB:CC1G_09049"/>
<accession>A8P2Y0</accession>
<dbReference type="GeneID" id="6015006"/>
<name>A8P2Y0_COPC7</name>